<proteinExistence type="predicted"/>
<evidence type="ECO:0000313" key="2">
    <source>
        <dbReference type="EMBL" id="PMJ62262.1"/>
    </source>
</evidence>
<dbReference type="RefSeq" id="WP_102517018.1">
    <property type="nucleotide sequence ID" value="NZ_CAWNSM010000057.1"/>
</dbReference>
<sequence length="178" mass="19542">MSYVVQYTDAGLAELISARNQGLKGAIKYIAVGDRSYTPTTGQKALKNELQREVILDWEELSPTQLRMGAVFKGSQEYEVREVGFFLESGTLLAVYSAPNTLLTYKSANSSWLQKFTLDVSPLPSSSVTIEVGTENVNLLMSEEVLTAAIATISLGTTQIKIAHQHLLLSERLRTELG</sequence>
<reference evidence="3" key="1">
    <citation type="submission" date="2016-07" db="EMBL/GenBank/DDBJ databases">
        <title>Nontailed viruses are major unrecognized killers of bacteria in the ocean.</title>
        <authorList>
            <person name="Kauffman K."/>
            <person name="Hussain F."/>
            <person name="Yang J."/>
            <person name="Arevalo P."/>
            <person name="Brown J."/>
            <person name="Cutler M."/>
            <person name="Kelly L."/>
            <person name="Polz M.F."/>
        </authorList>
    </citation>
    <scope>NUCLEOTIDE SEQUENCE [LARGE SCALE GENOMIC DNA]</scope>
    <source>
        <strain evidence="3">10N.261.55.E11</strain>
    </source>
</reference>
<accession>A0A2N7F7Q1</accession>
<evidence type="ECO:0000259" key="1">
    <source>
        <dbReference type="Pfam" id="PF12571"/>
    </source>
</evidence>
<dbReference type="Pfam" id="PF12571">
    <property type="entry name" value="Phage_tail_fib"/>
    <property type="match status" value="1"/>
</dbReference>
<dbReference type="Proteomes" id="UP000235330">
    <property type="component" value="Unassembled WGS sequence"/>
</dbReference>
<comment type="caution">
    <text evidence="2">The sequence shown here is derived from an EMBL/GenBank/DDBJ whole genome shotgun (WGS) entry which is preliminary data.</text>
</comment>
<organism evidence="2 3">
    <name type="scientific">Vibrio splendidus</name>
    <dbReference type="NCBI Taxonomy" id="29497"/>
    <lineage>
        <taxon>Bacteria</taxon>
        <taxon>Pseudomonadati</taxon>
        <taxon>Pseudomonadota</taxon>
        <taxon>Gammaproteobacteria</taxon>
        <taxon>Vibrionales</taxon>
        <taxon>Vibrionaceae</taxon>
        <taxon>Vibrio</taxon>
    </lineage>
</organism>
<protein>
    <submittedName>
        <fullName evidence="2">Phage tail protein</fullName>
    </submittedName>
</protein>
<dbReference type="InterPro" id="IPR022225">
    <property type="entry name" value="Phage_tail_fibre_N"/>
</dbReference>
<gene>
    <name evidence="2" type="ORF">BCU17_04815</name>
</gene>
<name>A0A2N7F7Q1_VIBSP</name>
<evidence type="ECO:0000313" key="3">
    <source>
        <dbReference type="Proteomes" id="UP000235330"/>
    </source>
</evidence>
<dbReference type="AlphaFoldDB" id="A0A2N7F7Q1"/>
<dbReference type="EMBL" id="MCWU01000057">
    <property type="protein sequence ID" value="PMJ62262.1"/>
    <property type="molecule type" value="Genomic_DNA"/>
</dbReference>
<feature type="domain" description="Phage tail fibre protein N-terminal" evidence="1">
    <location>
        <begin position="3"/>
        <end position="101"/>
    </location>
</feature>